<dbReference type="InterPro" id="IPR015424">
    <property type="entry name" value="PyrdxlP-dep_Trfase"/>
</dbReference>
<keyword evidence="2" id="KW-0663">Pyridoxal phosphate</keyword>
<name>A0ABN8P3K5_9CNID</name>
<dbReference type="EMBL" id="CALNXK010000044">
    <property type="protein sequence ID" value="CAH3127655.1"/>
    <property type="molecule type" value="Genomic_DNA"/>
</dbReference>
<protein>
    <submittedName>
        <fullName evidence="4">Uncharacterized protein</fullName>
    </submittedName>
</protein>
<sequence length="1785" mass="200394">MELQQRKALANGDHVTDRQKQWASLGAWFLGPKGENGEVFRDLLTKAVDSHIGFRHSYFPCDTPYVTDQLREAGSFSFALEKLKTEMEKLQAELKKSVPFFSSRYKGHVQWETAMPANLGYMSAMLYNQNNCASESSPVTSKYEMDVGKDLCVMVGYDRDRCMGHLTAGGSVANIEAIWAGRNVKYFPLGLQEALLKDKRLSGAKSYKVLLPQRGKKEELISASQWELLNLDVGTILQMPSEVQALTSLEHHEFMEIMSKYLYESIGTQEFARRHMLTQSPCIVVPSTLHISLTKAATILGLGRESLVSVAVDENSRMDPIDLNRILKEKLDKEIPVITVVAVTGTTEQGAVDPVTAVVYLREKFRIKSLNFSIHADAAWGGYFCSMLRTQPESSPMPTAKGTGFVPEMYMSSYVHEQLSALHHCDTITVDPHKSGFCPYPGGAICYRDRRMNSFLSITTKVLYYHGKMIIGDVGIEGSKPGAAAVGVMMANRVIGLHKNGYGRILAECMFNAKILYCQWATLAKEDDIFVIKTTIPLPSLTNWSEEDHITFIRERIVGKSNEEIARDDKAMLYLQEVGPDTLIPCFAVNLKGNQSVEVCNAINTAIFERLTHTSGEHTAFRIPMLVTSSSLVSHVHSVAATNFKKRLGLNSNNDTPVKYIITTCMDPWVTSLDFMDHVSSVMRNTILCAIGRVTDPTALHNFVSAGVVNGQNEVIACYVGDFNRVQKQYEAIVKLKFMCERDVEKYITTEKKLLTENGARKPIVFRSKRQRLHDVFFKDTGYSGELEEFDCFIGLPSDNSNHPFMSPKMKIIDVPRFEHFDNRKSPDQSDYFMYGDMKNVFLFHIPTKSSDFYQNNMFAARDLSHGRHKPWSALGAWFMGPKAENGDLFQDLVTKTIDSHINYFPCDPPYVTDDLREAEAYQASKDKLQTELELLQRQMQNSVPFYSTRYKGHVNWDIAMPANLGYICALLYNQNNCAAEASTVTTSFELEVGNDLCVMMGYEKDKSMGHLVTGGTIANIEAIWAARNVKFFPLALQRAFKKEEKLAAAKDYKVFFPKRGKMGELTSGSEWELLNLDTSSILSMPDDIEKQTGLEHGEFMDVMSDYLYESIGAPEFARRHPLIEKTCVVVPSTAHISFTKAVTVLGLGKNNLVKVAVDDDSRMNSGVLKDILDKHLEDKIPIVAVVAVMGTTEESSIDPLSEILQLRKSYSNKGLDFAIHADGAWGGYFCSMLRDQPQSHYLKPPEDSGFIPRIFLSNYVNEQLSAVNQCDTITIDPHKSGFCPYPAGALCYKDKRMNTFLQITTNVVYYHGDMTLGDIGLEGSKPGAAAAAVRLANRVIGLNKNGYGRILSECNYTAKLLYCLWVTLAEEDDNFIIETTKPLPEKWTNLSQEQQKRLIKDRIIGKSNEELAKDEEAMEYLKEIGPDTLVPCFTVNLKDNKSVDVCNAINMAIFQKLSHSSGERTAHRVPMVVTASSMLHHKHSSALKSFKKRLGLDHKDDNPVKFIITTCMDPWASSMEFFDDLAAIMRNTILCAIGTVKDPKSHHDFISTGVVDDDNRVIVYYAGNFSNVSKQYGTVATLKFNFEEQAKEYKEKQDALFKKSTEPKPIVFRSKANTTLHDVLFGESEYGDDSEKFDCYVGLPTDQSKPFMSANMKVFDVPQFEHFDDEEYPEFGSFFMYGNEKSAFLFHIPTKKPDFLQVVQLDDIPKGVGTEEDPDLLLKQGIEVQIPDVSGSPTIIAGTPSDPLEKLKYHATFVGIDGVEMKTTVKIDRKIYFDGTTINY</sequence>
<dbReference type="InterPro" id="IPR015421">
    <property type="entry name" value="PyrdxlP-dep_Trfase_major"/>
</dbReference>
<proteinExistence type="predicted"/>
<reference evidence="4 5" key="1">
    <citation type="submission" date="2022-05" db="EMBL/GenBank/DDBJ databases">
        <authorList>
            <consortium name="Genoscope - CEA"/>
            <person name="William W."/>
        </authorList>
    </citation>
    <scope>NUCLEOTIDE SEQUENCE [LARGE SCALE GENOMIC DNA]</scope>
</reference>
<dbReference type="Pfam" id="PF00282">
    <property type="entry name" value="Pyridoxal_deC"/>
    <property type="match status" value="2"/>
</dbReference>
<dbReference type="PANTHER" id="PTHR42735:SF4">
    <property type="entry name" value="PYRIDOXAL PHOSPHATE-DEPENDENT DECARBOXYLASE FAMILY PROTEIN"/>
    <property type="match status" value="1"/>
</dbReference>
<dbReference type="Gene3D" id="3.40.640.10">
    <property type="entry name" value="Type I PLP-dependent aspartate aminotransferase-like (Major domain)"/>
    <property type="match status" value="2"/>
</dbReference>
<dbReference type="SUPFAM" id="SSF53383">
    <property type="entry name" value="PLP-dependent transferases"/>
    <property type="match status" value="2"/>
</dbReference>
<evidence type="ECO:0000313" key="4">
    <source>
        <dbReference type="EMBL" id="CAH3127655.1"/>
    </source>
</evidence>
<evidence type="ECO:0000256" key="3">
    <source>
        <dbReference type="ARBA" id="ARBA00023239"/>
    </source>
</evidence>
<dbReference type="InterPro" id="IPR002129">
    <property type="entry name" value="PyrdxlP-dep_de-COase"/>
</dbReference>
<gene>
    <name evidence="4" type="ORF">PLOB_00033132</name>
</gene>
<evidence type="ECO:0000256" key="2">
    <source>
        <dbReference type="ARBA" id="ARBA00022898"/>
    </source>
</evidence>
<comment type="caution">
    <text evidence="4">The sequence shown here is derived from an EMBL/GenBank/DDBJ whole genome shotgun (WGS) entry which is preliminary data.</text>
</comment>
<dbReference type="Proteomes" id="UP001159405">
    <property type="component" value="Unassembled WGS sequence"/>
</dbReference>
<keyword evidence="3" id="KW-0456">Lyase</keyword>
<evidence type="ECO:0000256" key="1">
    <source>
        <dbReference type="ARBA" id="ARBA00001933"/>
    </source>
</evidence>
<accession>A0ABN8P3K5</accession>
<comment type="cofactor">
    <cofactor evidence="1">
        <name>pyridoxal 5'-phosphate</name>
        <dbReference type="ChEBI" id="CHEBI:597326"/>
    </cofactor>
</comment>
<keyword evidence="5" id="KW-1185">Reference proteome</keyword>
<dbReference type="InterPro" id="IPR050477">
    <property type="entry name" value="GrpII_AminoAcid_Decarb"/>
</dbReference>
<evidence type="ECO:0000313" key="5">
    <source>
        <dbReference type="Proteomes" id="UP001159405"/>
    </source>
</evidence>
<dbReference type="PANTHER" id="PTHR42735">
    <property type="match status" value="1"/>
</dbReference>
<organism evidence="4 5">
    <name type="scientific">Porites lobata</name>
    <dbReference type="NCBI Taxonomy" id="104759"/>
    <lineage>
        <taxon>Eukaryota</taxon>
        <taxon>Metazoa</taxon>
        <taxon>Cnidaria</taxon>
        <taxon>Anthozoa</taxon>
        <taxon>Hexacorallia</taxon>
        <taxon>Scleractinia</taxon>
        <taxon>Fungiina</taxon>
        <taxon>Poritidae</taxon>
        <taxon>Porites</taxon>
    </lineage>
</organism>